<evidence type="ECO:0000256" key="2">
    <source>
        <dbReference type="SAM" id="Phobius"/>
    </source>
</evidence>
<proteinExistence type="predicted"/>
<keyword evidence="2" id="KW-1133">Transmembrane helix</keyword>
<dbReference type="PANTHER" id="PTHR47365">
    <property type="entry name" value="PLANT PROTEIN, PUTATIVE-RELATED"/>
    <property type="match status" value="1"/>
</dbReference>
<feature type="compositionally biased region" description="Low complexity" evidence="1">
    <location>
        <begin position="62"/>
        <end position="72"/>
    </location>
</feature>
<gene>
    <name evidence="4" type="primary">LOC110770903</name>
</gene>
<dbReference type="GeneID" id="110770903"/>
<dbReference type="PANTHER" id="PTHR47365:SF1">
    <property type="entry name" value="F-BOX_KELCH-REPEAT PROTEIN"/>
    <property type="match status" value="1"/>
</dbReference>
<feature type="compositionally biased region" description="Polar residues" evidence="1">
    <location>
        <begin position="38"/>
        <end position="47"/>
    </location>
</feature>
<accession>A0A6P5TUU9</accession>
<dbReference type="RefSeq" id="XP_021830825.1">
    <property type="nucleotide sequence ID" value="XM_021975133.1"/>
</dbReference>
<feature type="transmembrane region" description="Helical" evidence="2">
    <location>
        <begin position="7"/>
        <end position="24"/>
    </location>
</feature>
<evidence type="ECO:0000313" key="3">
    <source>
        <dbReference type="Proteomes" id="UP000515124"/>
    </source>
</evidence>
<reference evidence="4" key="1">
    <citation type="submission" date="2025-08" db="UniProtKB">
        <authorList>
            <consortium name="RefSeq"/>
        </authorList>
    </citation>
    <scope>IDENTIFICATION</scope>
</reference>
<name>A0A6P5TUU9_PRUAV</name>
<dbReference type="InterPro" id="IPR015915">
    <property type="entry name" value="Kelch-typ_b-propeller"/>
</dbReference>
<keyword evidence="2" id="KW-0812">Transmembrane</keyword>
<keyword evidence="3" id="KW-1185">Reference proteome</keyword>
<dbReference type="KEGG" id="pavi:110770903"/>
<dbReference type="AlphaFoldDB" id="A0A6P5TUU9"/>
<dbReference type="SMART" id="SM00612">
    <property type="entry name" value="Kelch"/>
    <property type="match status" value="2"/>
</dbReference>
<dbReference type="Proteomes" id="UP000515124">
    <property type="component" value="Unplaced"/>
</dbReference>
<feature type="region of interest" description="Disordered" evidence="1">
    <location>
        <begin position="38"/>
        <end position="72"/>
    </location>
</feature>
<dbReference type="InterPro" id="IPR006652">
    <property type="entry name" value="Kelch_1"/>
</dbReference>
<sequence>MSSSHKFVVFSALSLSLYIFHFPLRYISHLTKSKLISSKPPSTTKLPQATPMGSLPSPPRSSTPSPSSPNNSLSSYRVCATFCFREPAPNLNISNWIEFYDPSTNTWTYASSIPGLTENHILKGFAMVSLGDSVYIIGGRVCFKERAHTSDECSELVDVDIEVSSSVLRYNVGSDQWSTCAPLGIPRSDFACTVSENKIYVAGGKSTLACARGIPLAEVYDPELNEWTPLPNMSTLRYNCVGVTWLGKIYVVGGFAERADSELPPIMVRSCAEVYDTQTRMWDLIVGMWQLDVPPNQIVEVDGRLFSSGDCYKQWKGHIESYDGKLNIWNEVEGSQIQSLNSLISALGTQHDHNWALSQRRYLTMAPIGLNLYFLAGYGIYREFSRTMSIVHKFDISATSDAWTSMEPMEEDGEKELCGHCCVVQLT</sequence>
<dbReference type="SUPFAM" id="SSF117281">
    <property type="entry name" value="Kelch motif"/>
    <property type="match status" value="1"/>
</dbReference>
<evidence type="ECO:0000256" key="1">
    <source>
        <dbReference type="SAM" id="MobiDB-lite"/>
    </source>
</evidence>
<protein>
    <submittedName>
        <fullName evidence="4">Kelch-like protein 21</fullName>
    </submittedName>
</protein>
<dbReference type="Gene3D" id="2.120.10.80">
    <property type="entry name" value="Kelch-type beta propeller"/>
    <property type="match status" value="1"/>
</dbReference>
<dbReference type="Pfam" id="PF01344">
    <property type="entry name" value="Kelch_1"/>
    <property type="match status" value="1"/>
</dbReference>
<evidence type="ECO:0000313" key="4">
    <source>
        <dbReference type="RefSeq" id="XP_021830825.1"/>
    </source>
</evidence>
<organism evidence="3 4">
    <name type="scientific">Prunus avium</name>
    <name type="common">Cherry</name>
    <name type="synonym">Cerasus avium</name>
    <dbReference type="NCBI Taxonomy" id="42229"/>
    <lineage>
        <taxon>Eukaryota</taxon>
        <taxon>Viridiplantae</taxon>
        <taxon>Streptophyta</taxon>
        <taxon>Embryophyta</taxon>
        <taxon>Tracheophyta</taxon>
        <taxon>Spermatophyta</taxon>
        <taxon>Magnoliopsida</taxon>
        <taxon>eudicotyledons</taxon>
        <taxon>Gunneridae</taxon>
        <taxon>Pentapetalae</taxon>
        <taxon>rosids</taxon>
        <taxon>fabids</taxon>
        <taxon>Rosales</taxon>
        <taxon>Rosaceae</taxon>
        <taxon>Amygdaloideae</taxon>
        <taxon>Amygdaleae</taxon>
        <taxon>Prunus</taxon>
    </lineage>
</organism>
<keyword evidence="2" id="KW-0472">Membrane</keyword>